<name>A0A1K1RLM3_9FLAO</name>
<accession>A0A1K1RLM3</accession>
<evidence type="ECO:0000256" key="1">
    <source>
        <dbReference type="ARBA" id="ARBA00007074"/>
    </source>
</evidence>
<evidence type="ECO:0000256" key="4">
    <source>
        <dbReference type="ARBA" id="ARBA00022807"/>
    </source>
</evidence>
<sequence length="325" mass="36875">MKVIINKENMAGMRILGCVGLFVLVMSCKSKQGILPITDEQVQIEFGELGDMESESEVPEEEESVMKIEAITDEDVEAELGGPRQYKAPRKADRAPAYRTTAVAADEPINAALLLETGQVVLSDSESSIMLDEVEVVGILRTEQFAIPPVLSAPIAYLRKQRPASAPLMREIKIRSYSPLTITDKVFFAKEMKVKAIDIKDQRLYSYIKDRLGDPYKKDRLDHLTLMQNLYQEVYDISFPRTTSKAILTNYTEGQIHYTKDMGEGDLLFFRFRDRGKPYTHVGIYLKNKRFLTVTPAGGVEIASLRDRMWRNGYIGRGRVKNLKH</sequence>
<dbReference type="RefSeq" id="WP_072318953.1">
    <property type="nucleotide sequence ID" value="NZ_FPJE01000028.1"/>
</dbReference>
<dbReference type="GO" id="GO:0008234">
    <property type="term" value="F:cysteine-type peptidase activity"/>
    <property type="evidence" value="ECO:0007669"/>
    <property type="project" value="UniProtKB-KW"/>
</dbReference>
<evidence type="ECO:0000313" key="6">
    <source>
        <dbReference type="EMBL" id="SFW72699.1"/>
    </source>
</evidence>
<keyword evidence="3" id="KW-0378">Hydrolase</keyword>
<gene>
    <name evidence="6" type="ORF">SAMN02927921_03709</name>
</gene>
<dbReference type="STRING" id="1150368.SAMN02927921_03709"/>
<dbReference type="PANTHER" id="PTHR47053:SF1">
    <property type="entry name" value="MUREIN DD-ENDOPEPTIDASE MEPH-RELATED"/>
    <property type="match status" value="1"/>
</dbReference>
<dbReference type="AlphaFoldDB" id="A0A1K1RLM3"/>
<reference evidence="6 7" key="1">
    <citation type="submission" date="2016-11" db="EMBL/GenBank/DDBJ databases">
        <authorList>
            <person name="Jaros S."/>
            <person name="Januszkiewicz K."/>
            <person name="Wedrychowicz H."/>
        </authorList>
    </citation>
    <scope>NUCLEOTIDE SEQUENCE [LARGE SCALE GENOMIC DNA]</scope>
    <source>
        <strain evidence="6 7">CGMCC 1.12145</strain>
    </source>
</reference>
<dbReference type="PANTHER" id="PTHR47053">
    <property type="entry name" value="MUREIN DD-ENDOPEPTIDASE MEPH-RELATED"/>
    <property type="match status" value="1"/>
</dbReference>
<evidence type="ECO:0000259" key="5">
    <source>
        <dbReference type="PROSITE" id="PS51935"/>
    </source>
</evidence>
<feature type="domain" description="NlpC/P60" evidence="5">
    <location>
        <begin position="192"/>
        <end position="321"/>
    </location>
</feature>
<keyword evidence="7" id="KW-1185">Reference proteome</keyword>
<dbReference type="PROSITE" id="PS51257">
    <property type="entry name" value="PROKAR_LIPOPROTEIN"/>
    <property type="match status" value="1"/>
</dbReference>
<dbReference type="Pfam" id="PF00877">
    <property type="entry name" value="NLPC_P60"/>
    <property type="match status" value="1"/>
</dbReference>
<dbReference type="InterPro" id="IPR000064">
    <property type="entry name" value="NLP_P60_dom"/>
</dbReference>
<comment type="similarity">
    <text evidence="1">Belongs to the peptidase C40 family.</text>
</comment>
<protein>
    <submittedName>
        <fullName evidence="6">NlpC/P60 family protein</fullName>
    </submittedName>
</protein>
<dbReference type="InterPro" id="IPR038765">
    <property type="entry name" value="Papain-like_cys_pep_sf"/>
</dbReference>
<organism evidence="6 7">
    <name type="scientific">Sinomicrobium oceani</name>
    <dbReference type="NCBI Taxonomy" id="1150368"/>
    <lineage>
        <taxon>Bacteria</taxon>
        <taxon>Pseudomonadati</taxon>
        <taxon>Bacteroidota</taxon>
        <taxon>Flavobacteriia</taxon>
        <taxon>Flavobacteriales</taxon>
        <taxon>Flavobacteriaceae</taxon>
        <taxon>Sinomicrobium</taxon>
    </lineage>
</organism>
<dbReference type="InterPro" id="IPR051202">
    <property type="entry name" value="Peptidase_C40"/>
</dbReference>
<keyword evidence="2" id="KW-0645">Protease</keyword>
<proteinExistence type="inferred from homology"/>
<dbReference type="Gene3D" id="3.90.1720.10">
    <property type="entry name" value="endopeptidase domain like (from Nostoc punctiforme)"/>
    <property type="match status" value="1"/>
</dbReference>
<dbReference type="EMBL" id="FPJE01000028">
    <property type="protein sequence ID" value="SFW72699.1"/>
    <property type="molecule type" value="Genomic_DNA"/>
</dbReference>
<evidence type="ECO:0000256" key="3">
    <source>
        <dbReference type="ARBA" id="ARBA00022801"/>
    </source>
</evidence>
<dbReference type="GO" id="GO:0006508">
    <property type="term" value="P:proteolysis"/>
    <property type="evidence" value="ECO:0007669"/>
    <property type="project" value="UniProtKB-KW"/>
</dbReference>
<dbReference type="PROSITE" id="PS51935">
    <property type="entry name" value="NLPC_P60"/>
    <property type="match status" value="1"/>
</dbReference>
<dbReference type="Proteomes" id="UP000182248">
    <property type="component" value="Unassembled WGS sequence"/>
</dbReference>
<evidence type="ECO:0000313" key="7">
    <source>
        <dbReference type="Proteomes" id="UP000182248"/>
    </source>
</evidence>
<dbReference type="SUPFAM" id="SSF54001">
    <property type="entry name" value="Cysteine proteinases"/>
    <property type="match status" value="1"/>
</dbReference>
<dbReference type="OrthoDB" id="9807055at2"/>
<keyword evidence="4" id="KW-0788">Thiol protease</keyword>
<evidence type="ECO:0000256" key="2">
    <source>
        <dbReference type="ARBA" id="ARBA00022670"/>
    </source>
</evidence>